<feature type="transmembrane region" description="Helical" evidence="2">
    <location>
        <begin position="106"/>
        <end position="126"/>
    </location>
</feature>
<evidence type="ECO:0000256" key="2">
    <source>
        <dbReference type="SAM" id="Phobius"/>
    </source>
</evidence>
<dbReference type="Proteomes" id="UP000317378">
    <property type="component" value="Unassembled WGS sequence"/>
</dbReference>
<evidence type="ECO:0000256" key="1">
    <source>
        <dbReference type="SAM" id="MobiDB-lite"/>
    </source>
</evidence>
<protein>
    <recommendedName>
        <fullName evidence="5">DUF3159 domain-containing protein</fullName>
    </recommendedName>
</protein>
<evidence type="ECO:0000313" key="4">
    <source>
        <dbReference type="Proteomes" id="UP000317378"/>
    </source>
</evidence>
<keyword evidence="2" id="KW-1133">Transmembrane helix</keyword>
<dbReference type="RefSeq" id="WP_119099812.1">
    <property type="nucleotide sequence ID" value="NZ_QXMJ01000081.1"/>
</dbReference>
<feature type="compositionally biased region" description="Low complexity" evidence="1">
    <location>
        <begin position="18"/>
        <end position="28"/>
    </location>
</feature>
<keyword evidence="4" id="KW-1185">Reference proteome</keyword>
<keyword evidence="2" id="KW-0812">Transmembrane</keyword>
<gene>
    <name evidence="3" type="ORF">FGD71_008740</name>
</gene>
<feature type="transmembrane region" description="Helical" evidence="2">
    <location>
        <begin position="51"/>
        <end position="70"/>
    </location>
</feature>
<dbReference type="EMBL" id="VCHX02000081">
    <property type="protein sequence ID" value="TPQ22612.1"/>
    <property type="molecule type" value="Genomic_DNA"/>
</dbReference>
<evidence type="ECO:0008006" key="5">
    <source>
        <dbReference type="Google" id="ProtNLM"/>
    </source>
</evidence>
<feature type="transmembrane region" description="Helical" evidence="2">
    <location>
        <begin position="221"/>
        <end position="240"/>
    </location>
</feature>
<dbReference type="AlphaFoldDB" id="A0A505DIB4"/>
<evidence type="ECO:0000313" key="3">
    <source>
        <dbReference type="EMBL" id="TPQ22612.1"/>
    </source>
</evidence>
<feature type="transmembrane region" description="Helical" evidence="2">
    <location>
        <begin position="191"/>
        <end position="209"/>
    </location>
</feature>
<reference evidence="3 4" key="1">
    <citation type="submission" date="2019-06" db="EMBL/GenBank/DDBJ databases">
        <title>Streptomyces sporangiiformans sp. nov., a novel actinomycete isolated from soil in Mount Song.</title>
        <authorList>
            <person name="Han L."/>
        </authorList>
    </citation>
    <scope>NUCLEOTIDE SEQUENCE [LARGE SCALE GENOMIC DNA]</scope>
    <source>
        <strain evidence="3 4">NEAU-SSA 1</strain>
    </source>
</reference>
<dbReference type="OrthoDB" id="3781030at2"/>
<dbReference type="NCBIfam" id="NF041646">
    <property type="entry name" value="VC0807_fam"/>
    <property type="match status" value="1"/>
</dbReference>
<accession>A0A505DIB4</accession>
<organism evidence="3 4">
    <name type="scientific">Streptomyces sporangiiformans</name>
    <dbReference type="NCBI Taxonomy" id="2315329"/>
    <lineage>
        <taxon>Bacteria</taxon>
        <taxon>Bacillati</taxon>
        <taxon>Actinomycetota</taxon>
        <taxon>Actinomycetes</taxon>
        <taxon>Kitasatosporales</taxon>
        <taxon>Streptomycetaceae</taxon>
        <taxon>Streptomyces</taxon>
    </lineage>
</organism>
<name>A0A505DIB4_9ACTN</name>
<proteinExistence type="predicted"/>
<feature type="region of interest" description="Disordered" evidence="1">
    <location>
        <begin position="1"/>
        <end position="42"/>
    </location>
</feature>
<feature type="transmembrane region" description="Helical" evidence="2">
    <location>
        <begin position="82"/>
        <end position="99"/>
    </location>
</feature>
<keyword evidence="2" id="KW-0472">Membrane</keyword>
<sequence length="264" mass="27601">MTPSAASRPAEEPPRAPSGPAAGTPAPAHDSPDGSPVDAEAQGAVRSSSSAGAFLLTVVFDIVLPIGLYYTLRGAGFSEVSALLLSGSAPAAHALYGAVRHRTINAIGVFTLAILAVSALATLVTANPRAALARNGAFTALAAVWLFITLFTKRPFTYQAAKAMLPRRSAALEHLLATDPSFVRVWRGLTVMWGWGLLVDAALRVVMAYTLPVDTVPALDGALYAVTWIALQVVTQITLYRTGTLRKIFADGPPSSAQAPQQGR</sequence>
<feature type="transmembrane region" description="Helical" evidence="2">
    <location>
        <begin position="132"/>
        <end position="152"/>
    </location>
</feature>
<comment type="caution">
    <text evidence="3">The sequence shown here is derived from an EMBL/GenBank/DDBJ whole genome shotgun (WGS) entry which is preliminary data.</text>
</comment>